<dbReference type="EMBL" id="SZYD01000002">
    <property type="protein sequence ID" value="KAD7116817.1"/>
    <property type="molecule type" value="Genomic_DNA"/>
</dbReference>
<proteinExistence type="predicted"/>
<reference evidence="2 3" key="1">
    <citation type="submission" date="2019-05" db="EMBL/GenBank/DDBJ databases">
        <title>Mikania micrantha, genome provides insights into the molecular mechanism of rapid growth.</title>
        <authorList>
            <person name="Liu B."/>
        </authorList>
    </citation>
    <scope>NUCLEOTIDE SEQUENCE [LARGE SCALE GENOMIC DNA]</scope>
    <source>
        <strain evidence="2">NLD-2019</strain>
        <tissue evidence="2">Leaf</tissue>
    </source>
</reference>
<dbReference type="Proteomes" id="UP000326396">
    <property type="component" value="Linkage Group LG10"/>
</dbReference>
<evidence type="ECO:0000313" key="2">
    <source>
        <dbReference type="EMBL" id="KAD7116817.1"/>
    </source>
</evidence>
<feature type="compositionally biased region" description="Basic and acidic residues" evidence="1">
    <location>
        <begin position="184"/>
        <end position="204"/>
    </location>
</feature>
<feature type="region of interest" description="Disordered" evidence="1">
    <location>
        <begin position="252"/>
        <end position="299"/>
    </location>
</feature>
<protein>
    <submittedName>
        <fullName evidence="2">Uncharacterized protein</fullName>
    </submittedName>
</protein>
<feature type="region of interest" description="Disordered" evidence="1">
    <location>
        <begin position="1"/>
        <end position="53"/>
    </location>
</feature>
<organism evidence="2 3">
    <name type="scientific">Mikania micrantha</name>
    <name type="common">bitter vine</name>
    <dbReference type="NCBI Taxonomy" id="192012"/>
    <lineage>
        <taxon>Eukaryota</taxon>
        <taxon>Viridiplantae</taxon>
        <taxon>Streptophyta</taxon>
        <taxon>Embryophyta</taxon>
        <taxon>Tracheophyta</taxon>
        <taxon>Spermatophyta</taxon>
        <taxon>Magnoliopsida</taxon>
        <taxon>eudicotyledons</taxon>
        <taxon>Gunneridae</taxon>
        <taxon>Pentapetalae</taxon>
        <taxon>asterids</taxon>
        <taxon>campanulids</taxon>
        <taxon>Asterales</taxon>
        <taxon>Asteraceae</taxon>
        <taxon>Asteroideae</taxon>
        <taxon>Heliantheae alliance</taxon>
        <taxon>Eupatorieae</taxon>
        <taxon>Mikania</taxon>
    </lineage>
</organism>
<feature type="region of interest" description="Disordered" evidence="1">
    <location>
        <begin position="177"/>
        <end position="204"/>
    </location>
</feature>
<gene>
    <name evidence="2" type="ORF">E3N88_04085</name>
</gene>
<feature type="compositionally biased region" description="Basic residues" evidence="1">
    <location>
        <begin position="286"/>
        <end position="299"/>
    </location>
</feature>
<comment type="caution">
    <text evidence="2">The sequence shown here is derived from an EMBL/GenBank/DDBJ whole genome shotgun (WGS) entry which is preliminary data.</text>
</comment>
<sequence>MRKHGVQQMKRKPATHQSEELAEGPYPGGNNPEDIQKDLRERTRRGAIKERNKSIKEALNTGQLLIKYTLKINLVTKSSGKKGSTSIGNTLVSQPEITEGSGEEEVGVTITPDFVKNHRETLNARLAELERREKLEKLKAQLSYSEGEPEGPAKKPRYDEELWEKILKMFEEQKTTRTLVEENDDHKKNKGGPEDEEDPRRDEEKVEQFIERFITESMQIQGVPEVMKISSFINGVRQPQLCEKLGEDFPKTLTRMKRKPATHQSEELAEGPYPGGNNPEDIQKDLRKRTKRGGYKGEK</sequence>
<feature type="compositionally biased region" description="Basic residues" evidence="1">
    <location>
        <begin position="1"/>
        <end position="14"/>
    </location>
</feature>
<dbReference type="AlphaFoldDB" id="A0A5N6PUP2"/>
<evidence type="ECO:0000256" key="1">
    <source>
        <dbReference type="SAM" id="MobiDB-lite"/>
    </source>
</evidence>
<accession>A0A5N6PUP2</accession>
<keyword evidence="3" id="KW-1185">Reference proteome</keyword>
<name>A0A5N6PUP2_9ASTR</name>
<evidence type="ECO:0000313" key="3">
    <source>
        <dbReference type="Proteomes" id="UP000326396"/>
    </source>
</evidence>